<evidence type="ECO:0008006" key="4">
    <source>
        <dbReference type="Google" id="ProtNLM"/>
    </source>
</evidence>
<evidence type="ECO:0000313" key="2">
    <source>
        <dbReference type="EMBL" id="JAS51199.1"/>
    </source>
</evidence>
<feature type="non-terminal residue" evidence="3">
    <location>
        <position position="1"/>
    </location>
</feature>
<protein>
    <recommendedName>
        <fullName evidence="4">Transmembrane protein 223</fullName>
    </recommendedName>
</protein>
<dbReference type="PANTHER" id="PTHR14549">
    <property type="entry name" value="TRANSMEMBRANE PROTEIN 223"/>
    <property type="match status" value="1"/>
</dbReference>
<name>A0A1B6FNX2_9HEMI</name>
<reference evidence="3" key="1">
    <citation type="submission" date="2015-11" db="EMBL/GenBank/DDBJ databases">
        <title>De novo transcriptome assembly of four potential Pierce s Disease insect vectors from Arizona vineyards.</title>
        <authorList>
            <person name="Tassone E.E."/>
        </authorList>
    </citation>
    <scope>NUCLEOTIDE SEQUENCE</scope>
</reference>
<dbReference type="Pfam" id="PF06979">
    <property type="entry name" value="TMEM70"/>
    <property type="match status" value="1"/>
</dbReference>
<sequence>EGGRSREIEQSCTMCSLGILRLRNVYRQLFSSYKFNKCILKQSDNVQFKSVLRSNLASDVSKIDSMNTKSNLEKDKLLFYYENPKFFYFLNGFAFVQFFFWVHMAEFSFTQMKDVKVDKTNPDLPWWRKLHFENDFTRSAVAVFCFLLGYGILSTAWIYTLRSVRMLVLRKGGKSVTFVTYGPFGRNKHLDVSLQQITTNQTRSSARVQLPIKVQGKWFYYILDTRNGTFPNPELFDFTAGMKRTLK</sequence>
<proteinExistence type="predicted"/>
<feature type="transmembrane region" description="Helical" evidence="1">
    <location>
        <begin position="140"/>
        <end position="161"/>
    </location>
</feature>
<dbReference type="InterPro" id="IPR045325">
    <property type="entry name" value="TMEM70/TMEM186/TMEM223"/>
</dbReference>
<evidence type="ECO:0000256" key="1">
    <source>
        <dbReference type="SAM" id="Phobius"/>
    </source>
</evidence>
<gene>
    <name evidence="2" type="ORF">g.13021</name>
    <name evidence="3" type="ORF">g.13022</name>
</gene>
<dbReference type="PANTHER" id="PTHR14549:SF2">
    <property type="entry name" value="TRANSMEMBRANE PROTEIN 223"/>
    <property type="match status" value="1"/>
</dbReference>
<keyword evidence="1" id="KW-0812">Transmembrane</keyword>
<dbReference type="EMBL" id="GECZ01017915">
    <property type="protein sequence ID" value="JAS51854.1"/>
    <property type="molecule type" value="Transcribed_RNA"/>
</dbReference>
<dbReference type="AlphaFoldDB" id="A0A1B6FNX2"/>
<dbReference type="GO" id="GO:0005739">
    <property type="term" value="C:mitochondrion"/>
    <property type="evidence" value="ECO:0007669"/>
    <property type="project" value="TreeGrafter"/>
</dbReference>
<dbReference type="GO" id="GO:0007399">
    <property type="term" value="P:nervous system development"/>
    <property type="evidence" value="ECO:0007669"/>
    <property type="project" value="TreeGrafter"/>
</dbReference>
<feature type="transmembrane region" description="Helical" evidence="1">
    <location>
        <begin position="86"/>
        <end position="104"/>
    </location>
</feature>
<organism evidence="3">
    <name type="scientific">Cuerna arida</name>
    <dbReference type="NCBI Taxonomy" id="1464854"/>
    <lineage>
        <taxon>Eukaryota</taxon>
        <taxon>Metazoa</taxon>
        <taxon>Ecdysozoa</taxon>
        <taxon>Arthropoda</taxon>
        <taxon>Hexapoda</taxon>
        <taxon>Insecta</taxon>
        <taxon>Pterygota</taxon>
        <taxon>Neoptera</taxon>
        <taxon>Paraneoptera</taxon>
        <taxon>Hemiptera</taxon>
        <taxon>Auchenorrhyncha</taxon>
        <taxon>Membracoidea</taxon>
        <taxon>Cicadellidae</taxon>
        <taxon>Cicadellinae</taxon>
        <taxon>Proconiini</taxon>
        <taxon>Cuerna</taxon>
    </lineage>
</organism>
<accession>A0A1B6FNX2</accession>
<dbReference type="EMBL" id="GECZ01018570">
    <property type="protein sequence ID" value="JAS51199.1"/>
    <property type="molecule type" value="Transcribed_RNA"/>
</dbReference>
<evidence type="ECO:0000313" key="3">
    <source>
        <dbReference type="EMBL" id="JAS51854.1"/>
    </source>
</evidence>
<dbReference type="InterPro" id="IPR026100">
    <property type="entry name" value="Tmem223"/>
</dbReference>
<keyword evidence="1" id="KW-1133">Transmembrane helix</keyword>
<keyword evidence="1" id="KW-0472">Membrane</keyword>